<dbReference type="EMBL" id="JBHTIA010000008">
    <property type="protein sequence ID" value="MFD0765520.1"/>
    <property type="molecule type" value="Genomic_DNA"/>
</dbReference>
<proteinExistence type="predicted"/>
<organism evidence="1 2">
    <name type="scientific">Mucilaginibacter lutimaris</name>
    <dbReference type="NCBI Taxonomy" id="931629"/>
    <lineage>
        <taxon>Bacteria</taxon>
        <taxon>Pseudomonadati</taxon>
        <taxon>Bacteroidota</taxon>
        <taxon>Sphingobacteriia</taxon>
        <taxon>Sphingobacteriales</taxon>
        <taxon>Sphingobacteriaceae</taxon>
        <taxon>Mucilaginibacter</taxon>
    </lineage>
</organism>
<reference evidence="2" key="1">
    <citation type="journal article" date="2019" name="Int. J. Syst. Evol. Microbiol.">
        <title>The Global Catalogue of Microorganisms (GCM) 10K type strain sequencing project: providing services to taxonomists for standard genome sequencing and annotation.</title>
        <authorList>
            <consortium name="The Broad Institute Genomics Platform"/>
            <consortium name="The Broad Institute Genome Sequencing Center for Infectious Disease"/>
            <person name="Wu L."/>
            <person name="Ma J."/>
        </authorList>
    </citation>
    <scope>NUCLEOTIDE SEQUENCE [LARGE SCALE GENOMIC DNA]</scope>
    <source>
        <strain evidence="2">CCUG 60742</strain>
    </source>
</reference>
<keyword evidence="2" id="KW-1185">Reference proteome</keyword>
<gene>
    <name evidence="1" type="ORF">ACFQZI_11715</name>
</gene>
<dbReference type="RefSeq" id="WP_377142742.1">
    <property type="nucleotide sequence ID" value="NZ_JBHTIA010000008.1"/>
</dbReference>
<sequence length="233" mass="26206">MATLNQLKQILLTGILLFCIAPMLFAQVKKKSVKQKTTTSKHMVVAKPLAPPQAHISPQLKNFLMLAAAANVTFTFPKGFREIKAPDNEDISFDYAMELPGRDFEIWFQAKSQKENYAAYQRTIGNKNTAQANPDSLYLGMGTAQAKAFTGDDNFLVRDVPKRYRVRYNADAGKTYLLNLLDAPVTKHYKYALLITLQKDHIGTILAVCFSNEKGPEFFKNIDKASSCIKFKQ</sequence>
<name>A0ABW2ZH15_9SPHI</name>
<protein>
    <recommendedName>
        <fullName evidence="3">DUF4251 domain-containing protein</fullName>
    </recommendedName>
</protein>
<comment type="caution">
    <text evidence="1">The sequence shown here is derived from an EMBL/GenBank/DDBJ whole genome shotgun (WGS) entry which is preliminary data.</text>
</comment>
<dbReference type="Proteomes" id="UP001597073">
    <property type="component" value="Unassembled WGS sequence"/>
</dbReference>
<evidence type="ECO:0000313" key="2">
    <source>
        <dbReference type="Proteomes" id="UP001597073"/>
    </source>
</evidence>
<evidence type="ECO:0000313" key="1">
    <source>
        <dbReference type="EMBL" id="MFD0765520.1"/>
    </source>
</evidence>
<accession>A0ABW2ZH15</accession>
<evidence type="ECO:0008006" key="3">
    <source>
        <dbReference type="Google" id="ProtNLM"/>
    </source>
</evidence>